<reference evidence="1 3" key="2">
    <citation type="journal article" date="2013" name="Nature">
        <title>Insights into bilaterian evolution from three spiralian genomes.</title>
        <authorList>
            <person name="Simakov O."/>
            <person name="Marletaz F."/>
            <person name="Cho S.J."/>
            <person name="Edsinger-Gonzales E."/>
            <person name="Havlak P."/>
            <person name="Hellsten U."/>
            <person name="Kuo D.H."/>
            <person name="Larsson T."/>
            <person name="Lv J."/>
            <person name="Arendt D."/>
            <person name="Savage R."/>
            <person name="Osoegawa K."/>
            <person name="de Jong P."/>
            <person name="Grimwood J."/>
            <person name="Chapman J.A."/>
            <person name="Shapiro H."/>
            <person name="Aerts A."/>
            <person name="Otillar R.P."/>
            <person name="Terry A.Y."/>
            <person name="Boore J.L."/>
            <person name="Grigoriev I.V."/>
            <person name="Lindberg D.R."/>
            <person name="Seaver E.C."/>
            <person name="Weisblat D.A."/>
            <person name="Putnam N.H."/>
            <person name="Rokhsar D.S."/>
        </authorList>
    </citation>
    <scope>NUCLEOTIDE SEQUENCE</scope>
    <source>
        <strain evidence="1 3">I ESC-2004</strain>
    </source>
</reference>
<evidence type="ECO:0000313" key="1">
    <source>
        <dbReference type="EMBL" id="ELU06229.1"/>
    </source>
</evidence>
<accession>R7UI43</accession>
<dbReference type="HOGENOM" id="CLU_1455750_0_0_1"/>
<evidence type="ECO:0000313" key="2">
    <source>
        <dbReference type="EnsemblMetazoa" id="CapteP196921"/>
    </source>
</evidence>
<dbReference type="Proteomes" id="UP000014760">
    <property type="component" value="Unassembled WGS sequence"/>
</dbReference>
<organism evidence="1">
    <name type="scientific">Capitella teleta</name>
    <name type="common">Polychaete worm</name>
    <dbReference type="NCBI Taxonomy" id="283909"/>
    <lineage>
        <taxon>Eukaryota</taxon>
        <taxon>Metazoa</taxon>
        <taxon>Spiralia</taxon>
        <taxon>Lophotrochozoa</taxon>
        <taxon>Annelida</taxon>
        <taxon>Polychaeta</taxon>
        <taxon>Sedentaria</taxon>
        <taxon>Scolecida</taxon>
        <taxon>Capitellidae</taxon>
        <taxon>Capitella</taxon>
    </lineage>
</organism>
<dbReference type="EMBL" id="AMQN01007532">
    <property type="status" value="NOT_ANNOTATED_CDS"/>
    <property type="molecule type" value="Genomic_DNA"/>
</dbReference>
<dbReference type="EMBL" id="KB300862">
    <property type="protein sequence ID" value="ELU06229.1"/>
    <property type="molecule type" value="Genomic_DNA"/>
</dbReference>
<sequence>MNEEKAPIKPLMNEPLNIISTKKGHTLSNLLLKLMHMLMAGGHGTLVKAGVSESEMAVSNVGQRYSEMTNLETINRRREKVYQRTYKCSGSLQNDNCALKASRFIGQVNRLLSNFGFFSSDVLFTSIHGILHVFLRCSVMDLRVIQLDEGHCGMEKSCTKSTKTAIPNSHVAFACTPGMTAASVQP</sequence>
<reference evidence="3" key="1">
    <citation type="submission" date="2012-12" db="EMBL/GenBank/DDBJ databases">
        <authorList>
            <person name="Hellsten U."/>
            <person name="Grimwood J."/>
            <person name="Chapman J.A."/>
            <person name="Shapiro H."/>
            <person name="Aerts A."/>
            <person name="Otillar R.P."/>
            <person name="Terry A.Y."/>
            <person name="Boore J.L."/>
            <person name="Simakov O."/>
            <person name="Marletaz F."/>
            <person name="Cho S.-J."/>
            <person name="Edsinger-Gonzales E."/>
            <person name="Havlak P."/>
            <person name="Kuo D.-H."/>
            <person name="Larsson T."/>
            <person name="Lv J."/>
            <person name="Arendt D."/>
            <person name="Savage R."/>
            <person name="Osoegawa K."/>
            <person name="de Jong P."/>
            <person name="Lindberg D.R."/>
            <person name="Seaver E.C."/>
            <person name="Weisblat D.A."/>
            <person name="Putnam N.H."/>
            <person name="Grigoriev I.V."/>
            <person name="Rokhsar D.S."/>
        </authorList>
    </citation>
    <scope>NUCLEOTIDE SEQUENCE</scope>
    <source>
        <strain evidence="3">I ESC-2004</strain>
    </source>
</reference>
<gene>
    <name evidence="1" type="ORF">CAPTEDRAFT_196921</name>
</gene>
<proteinExistence type="predicted"/>
<evidence type="ECO:0000313" key="3">
    <source>
        <dbReference type="Proteomes" id="UP000014760"/>
    </source>
</evidence>
<dbReference type="EnsemblMetazoa" id="CapteT196921">
    <property type="protein sequence ID" value="CapteP196921"/>
    <property type="gene ID" value="CapteG196921"/>
</dbReference>
<protein>
    <submittedName>
        <fullName evidence="1 2">Uncharacterized protein</fullName>
    </submittedName>
</protein>
<dbReference type="AlphaFoldDB" id="R7UI43"/>
<name>R7UI43_CAPTE</name>
<keyword evidence="3" id="KW-1185">Reference proteome</keyword>
<reference evidence="2" key="3">
    <citation type="submission" date="2015-06" db="UniProtKB">
        <authorList>
            <consortium name="EnsemblMetazoa"/>
        </authorList>
    </citation>
    <scope>IDENTIFICATION</scope>
</reference>